<dbReference type="GO" id="GO:0031624">
    <property type="term" value="F:ubiquitin conjugating enzyme binding"/>
    <property type="evidence" value="ECO:0007669"/>
    <property type="project" value="TreeGrafter"/>
</dbReference>
<comment type="caution">
    <text evidence="1">The sequence shown here is derived from an EMBL/GenBank/DDBJ whole genome shotgun (WGS) entry which is preliminary data.</text>
</comment>
<dbReference type="GO" id="GO:0005829">
    <property type="term" value="C:cytosol"/>
    <property type="evidence" value="ECO:0007669"/>
    <property type="project" value="TreeGrafter"/>
</dbReference>
<dbReference type="AlphaFoldDB" id="A0A9W4D6C9"/>
<dbReference type="EMBL" id="CAJHIT010000009">
    <property type="protein sequence ID" value="CAD6505675.1"/>
    <property type="molecule type" value="Genomic_DNA"/>
</dbReference>
<evidence type="ECO:0000313" key="1">
    <source>
        <dbReference type="EMBL" id="CAD6505675.1"/>
    </source>
</evidence>
<sequence>MNVPKSLVYAELLSNIKQVSILASLTSPCDVNTKVKLLDDGQKLTLIHCGQVQVFSLPHKVYPNFNFQVSSKIGSQELSWRLPLIDQSLNQARQDTFCSEVPWSAKALESRTELRCRSCNEVIVKEGKIYSWKDLPSENWAEMMDFWHCHKPDDVQSHHVLGDDCTGSQENPTSIHMKMTERGYGANNSISAQHGVGFVDISTFLITEEDCVNIKVQKFCFDANQNQLVGCLQCQNEVGTYHSDLNGIKFWKWKLRLISPSLSGRFGQGGSITTVPSPTLSSWGSKFSASTFVSAEILSKMSSQLVSKFLLMPIVKVECSTCLLLWVFGASIRFSSSDFANLDGGSGGEGLPAIKVFWKVVPESDTNLISDAVGIEDLFLPLDAILETEKVLKDNGKLIPRNSRKYLDWNVGLLERYEEKNLN</sequence>
<accession>A0A9W4D6C9</accession>
<dbReference type="GO" id="GO:0006513">
    <property type="term" value="P:protein monoubiquitination"/>
    <property type="evidence" value="ECO:0007669"/>
    <property type="project" value="TreeGrafter"/>
</dbReference>
<gene>
    <name evidence="1" type="ORF">BGTH12_LOCUS7033</name>
</gene>
<reference evidence="1" key="1">
    <citation type="submission" date="2020-10" db="EMBL/GenBank/DDBJ databases">
        <authorList>
            <person name="Muller C M."/>
        </authorList>
    </citation>
    <scope>NUCLEOTIDE SEQUENCE</scope>
    <source>
        <strain evidence="1">THUN-12</strain>
    </source>
</reference>
<dbReference type="Proteomes" id="UP000683417">
    <property type="component" value="Unassembled WGS sequence"/>
</dbReference>
<dbReference type="GO" id="GO:0051865">
    <property type="term" value="P:protein autoubiquitination"/>
    <property type="evidence" value="ECO:0007669"/>
    <property type="project" value="TreeGrafter"/>
</dbReference>
<dbReference type="GO" id="GO:0061630">
    <property type="term" value="F:ubiquitin protein ligase activity"/>
    <property type="evidence" value="ECO:0007669"/>
    <property type="project" value="TreeGrafter"/>
</dbReference>
<dbReference type="GO" id="GO:0005634">
    <property type="term" value="C:nucleus"/>
    <property type="evidence" value="ECO:0007669"/>
    <property type="project" value="TreeGrafter"/>
</dbReference>
<dbReference type="GO" id="GO:0043161">
    <property type="term" value="P:proteasome-mediated ubiquitin-dependent protein catabolic process"/>
    <property type="evidence" value="ECO:0007669"/>
    <property type="project" value="TreeGrafter"/>
</dbReference>
<dbReference type="GO" id="GO:0000209">
    <property type="term" value="P:protein polyubiquitination"/>
    <property type="evidence" value="ECO:0007669"/>
    <property type="project" value="TreeGrafter"/>
</dbReference>
<dbReference type="PANTHER" id="PTHR31531:SF2">
    <property type="entry name" value="E3 UBIQUITIN-PROTEIN LIGASE E3D"/>
    <property type="match status" value="1"/>
</dbReference>
<dbReference type="InterPro" id="IPR019193">
    <property type="entry name" value="UBQ-conj_enz_E2-bd_prot"/>
</dbReference>
<name>A0A9W4D6C9_BLUGR</name>
<protein>
    <submittedName>
        <fullName evidence="1">BgTH12-01165</fullName>
    </submittedName>
</protein>
<proteinExistence type="predicted"/>
<dbReference type="GO" id="GO:0030332">
    <property type="term" value="F:cyclin binding"/>
    <property type="evidence" value="ECO:0007669"/>
    <property type="project" value="TreeGrafter"/>
</dbReference>
<organism evidence="1 2">
    <name type="scientific">Blumeria graminis f. sp. triticale</name>
    <dbReference type="NCBI Taxonomy" id="1689686"/>
    <lineage>
        <taxon>Eukaryota</taxon>
        <taxon>Fungi</taxon>
        <taxon>Dikarya</taxon>
        <taxon>Ascomycota</taxon>
        <taxon>Pezizomycotina</taxon>
        <taxon>Leotiomycetes</taxon>
        <taxon>Erysiphales</taxon>
        <taxon>Erysiphaceae</taxon>
        <taxon>Blumeria</taxon>
    </lineage>
</organism>
<dbReference type="Pfam" id="PF09814">
    <property type="entry name" value="HECT_2"/>
    <property type="match status" value="1"/>
</dbReference>
<dbReference type="PANTHER" id="PTHR31531">
    <property type="entry name" value="E3 UBIQUITIN-PROTEIN LIGASE E3D FAMILY MEMBER"/>
    <property type="match status" value="1"/>
</dbReference>
<dbReference type="GO" id="GO:0000151">
    <property type="term" value="C:ubiquitin ligase complex"/>
    <property type="evidence" value="ECO:0007669"/>
    <property type="project" value="TreeGrafter"/>
</dbReference>
<evidence type="ECO:0000313" key="2">
    <source>
        <dbReference type="Proteomes" id="UP000683417"/>
    </source>
</evidence>